<comment type="cofactor">
    <cofactor evidence="1">
        <name>Mg(2+)</name>
        <dbReference type="ChEBI" id="CHEBI:18420"/>
    </cofactor>
</comment>
<keyword evidence="8" id="KW-1185">Reference proteome</keyword>
<dbReference type="InterPro" id="IPR015797">
    <property type="entry name" value="NUDIX_hydrolase-like_dom_sf"/>
</dbReference>
<evidence type="ECO:0000256" key="4">
    <source>
        <dbReference type="ARBA" id="ARBA00022842"/>
    </source>
</evidence>
<evidence type="ECO:0000256" key="3">
    <source>
        <dbReference type="ARBA" id="ARBA00022801"/>
    </source>
</evidence>
<keyword evidence="3 5" id="KW-0378">Hydrolase</keyword>
<comment type="similarity">
    <text evidence="2 5">Belongs to the Nudix hydrolase family.</text>
</comment>
<comment type="caution">
    <text evidence="7">The sequence shown here is derived from an EMBL/GenBank/DDBJ whole genome shotgun (WGS) entry which is preliminary data.</text>
</comment>
<dbReference type="PANTHER" id="PTHR43046:SF12">
    <property type="entry name" value="GDP-MANNOSE MANNOSYL HYDROLASE"/>
    <property type="match status" value="1"/>
</dbReference>
<name>A0AA41U6F5_9MICO</name>
<dbReference type="InterPro" id="IPR020084">
    <property type="entry name" value="NUDIX_hydrolase_CS"/>
</dbReference>
<reference evidence="7" key="1">
    <citation type="submission" date="2022-01" db="EMBL/GenBank/DDBJ databases">
        <title>Antribacter sp. nov., isolated from Guizhou of China.</title>
        <authorList>
            <person name="Chengliang C."/>
            <person name="Ya Z."/>
        </authorList>
    </citation>
    <scope>NUCLEOTIDE SEQUENCE</scope>
    <source>
        <strain evidence="7">KLBMP 9083</strain>
    </source>
</reference>
<dbReference type="EMBL" id="JAKGSG010000025">
    <property type="protein sequence ID" value="MCF4120988.1"/>
    <property type="molecule type" value="Genomic_DNA"/>
</dbReference>
<feature type="domain" description="Nudix hydrolase" evidence="6">
    <location>
        <begin position="1"/>
        <end position="146"/>
    </location>
</feature>
<evidence type="ECO:0000256" key="1">
    <source>
        <dbReference type="ARBA" id="ARBA00001946"/>
    </source>
</evidence>
<dbReference type="Pfam" id="PF00293">
    <property type="entry name" value="NUDIX"/>
    <property type="match status" value="1"/>
</dbReference>
<dbReference type="Proteomes" id="UP001165405">
    <property type="component" value="Unassembled WGS sequence"/>
</dbReference>
<evidence type="ECO:0000313" key="8">
    <source>
        <dbReference type="Proteomes" id="UP001165405"/>
    </source>
</evidence>
<dbReference type="PROSITE" id="PS51462">
    <property type="entry name" value="NUDIX"/>
    <property type="match status" value="1"/>
</dbReference>
<organism evidence="7 8">
    <name type="scientific">Antribacter soli</name>
    <dbReference type="NCBI Taxonomy" id="2910976"/>
    <lineage>
        <taxon>Bacteria</taxon>
        <taxon>Bacillati</taxon>
        <taxon>Actinomycetota</taxon>
        <taxon>Actinomycetes</taxon>
        <taxon>Micrococcales</taxon>
        <taxon>Promicromonosporaceae</taxon>
        <taxon>Antribacter</taxon>
    </lineage>
</organism>
<evidence type="ECO:0000256" key="2">
    <source>
        <dbReference type="ARBA" id="ARBA00005582"/>
    </source>
</evidence>
<evidence type="ECO:0000313" key="7">
    <source>
        <dbReference type="EMBL" id="MCF4120988.1"/>
    </source>
</evidence>
<accession>A0AA41U6F5</accession>
<gene>
    <name evidence="7" type="ORF">L1785_08340</name>
</gene>
<proteinExistence type="inferred from homology"/>
<dbReference type="Gene3D" id="3.90.79.10">
    <property type="entry name" value="Nucleoside Triphosphate Pyrophosphohydrolase"/>
    <property type="match status" value="1"/>
</dbReference>
<dbReference type="AlphaFoldDB" id="A0AA41U6F5"/>
<dbReference type="PRINTS" id="PR00502">
    <property type="entry name" value="NUDIXFAMILY"/>
</dbReference>
<protein>
    <submittedName>
        <fullName evidence="7">NUDIX hydrolase</fullName>
    </submittedName>
</protein>
<evidence type="ECO:0000259" key="6">
    <source>
        <dbReference type="PROSITE" id="PS51462"/>
    </source>
</evidence>
<dbReference type="InterPro" id="IPR020476">
    <property type="entry name" value="Nudix_hydrolase"/>
</dbReference>
<dbReference type="PROSITE" id="PS00893">
    <property type="entry name" value="NUDIX_BOX"/>
    <property type="match status" value="1"/>
</dbReference>
<dbReference type="SUPFAM" id="SSF55811">
    <property type="entry name" value="Nudix"/>
    <property type="match status" value="1"/>
</dbReference>
<keyword evidence="4" id="KW-0460">Magnesium</keyword>
<dbReference type="GO" id="GO:0016787">
    <property type="term" value="F:hydrolase activity"/>
    <property type="evidence" value="ECO:0007669"/>
    <property type="project" value="UniProtKB-KW"/>
</dbReference>
<sequence length="164" mass="17373">MLHSDDGRVVLVEPTYKPGWEIPGGVVEADEAPWAAAAREVREELGLELTVGRPLVIDHLTAQATAESMLPSLLAAGHITPQEAADATAALTAGLCWIFEGGQVTDGDLARFTLDDTELRSARLCPPDEVHRLAKPSLARRVACALDAQRTGTGPLLCENGVTV</sequence>
<dbReference type="InterPro" id="IPR000086">
    <property type="entry name" value="NUDIX_hydrolase_dom"/>
</dbReference>
<dbReference type="PANTHER" id="PTHR43046">
    <property type="entry name" value="GDP-MANNOSE MANNOSYL HYDROLASE"/>
    <property type="match status" value="1"/>
</dbReference>
<evidence type="ECO:0000256" key="5">
    <source>
        <dbReference type="RuleBase" id="RU003476"/>
    </source>
</evidence>